<evidence type="ECO:0000259" key="7">
    <source>
        <dbReference type="PROSITE" id="PS51203"/>
    </source>
</evidence>
<name>A0A8D8ZVJ1_9HEMI</name>
<dbReference type="GO" id="GO:0005634">
    <property type="term" value="C:nucleus"/>
    <property type="evidence" value="ECO:0007669"/>
    <property type="project" value="UniProtKB-SubCell"/>
</dbReference>
<evidence type="ECO:0000256" key="5">
    <source>
        <dbReference type="ARBA" id="ARBA00023242"/>
    </source>
</evidence>
<evidence type="ECO:0000256" key="1">
    <source>
        <dbReference type="ARBA" id="ARBA00004123"/>
    </source>
</evidence>
<protein>
    <recommendedName>
        <fullName evidence="3">NudC domain-containing protein 1</fullName>
    </recommendedName>
</protein>
<organism evidence="8">
    <name type="scientific">Cacopsylla melanoneura</name>
    <dbReference type="NCBI Taxonomy" id="428564"/>
    <lineage>
        <taxon>Eukaryota</taxon>
        <taxon>Metazoa</taxon>
        <taxon>Ecdysozoa</taxon>
        <taxon>Arthropoda</taxon>
        <taxon>Hexapoda</taxon>
        <taxon>Insecta</taxon>
        <taxon>Pterygota</taxon>
        <taxon>Neoptera</taxon>
        <taxon>Paraneoptera</taxon>
        <taxon>Hemiptera</taxon>
        <taxon>Sternorrhyncha</taxon>
        <taxon>Psylloidea</taxon>
        <taxon>Psyllidae</taxon>
        <taxon>Psyllinae</taxon>
        <taxon>Cacopsylla</taxon>
    </lineage>
</organism>
<comment type="subcellular location">
    <subcellularLocation>
        <location evidence="2">Cytoplasm</location>
    </subcellularLocation>
    <subcellularLocation>
        <location evidence="1">Nucleus</location>
    </subcellularLocation>
</comment>
<sequence length="604" mass="67178">MIVLDLKINPDLLNPNFNGYKLSLDPIGVCKINLPANVDQTFPSEDQYSFLYHKLFSLHNHLHQNSYSPDEYGRVYFVDEKWRVYENVVNPNNLTLESVREVCEIPANERRVPGHWNVCVKFVSETMCIISDGAGTLHVIDTHNVPWLVEYSSEVLGKGAIFSILDSVVCDTPDGKILHACLLSVEEVIPDQSTDSNPGLEPSKSRSSDQESSTGSSKLVNVVNWISLHKTENGWCLKRQRQIHVPGSIHYFALNKSGSAIYLIADQKFTFVSDSEKQIIPPADSNSADAKKPNYFWQQTDDDLKLWFPMSGEVSKGDVNISVTNSDLRITCRDKDLLRGNTVQLIDANLTTWNIETEKLEVVLQKQSPVRWTGVVVGDERGEEILDPKLVEEVHQRLAHLCSESETVPDDSKEPGSLFNMQQLEECDSLASEYKALVRIDGEVHTGTHLMTLGGAQVLFSAPLSHGPGSTIPALCLRHDVDGALLQIEEDGESGAVSVVHEGTLQAFGYVQASKTGKKFSTCAPDMSYGLICESSRHVFIYVQQSRVSTELRNRVTGRRVPSVSKQHVVTLSNNEEVVLGVAPARGCLYVLTSMQLYMIKMES</sequence>
<keyword evidence="4" id="KW-0963">Cytoplasm</keyword>
<evidence type="ECO:0000256" key="2">
    <source>
        <dbReference type="ARBA" id="ARBA00004496"/>
    </source>
</evidence>
<dbReference type="PROSITE" id="PS51203">
    <property type="entry name" value="CS"/>
    <property type="match status" value="1"/>
</dbReference>
<dbReference type="Gene3D" id="2.60.40.790">
    <property type="match status" value="1"/>
</dbReference>
<dbReference type="PANTHER" id="PTHR21664">
    <property type="entry name" value="CHRONIC MYELOGENOUS LEUKEMIA TUMOR ANTIGEN 66"/>
    <property type="match status" value="1"/>
</dbReference>
<evidence type="ECO:0000256" key="3">
    <source>
        <dbReference type="ARBA" id="ARBA00018915"/>
    </source>
</evidence>
<dbReference type="AlphaFoldDB" id="A0A8D8ZVJ1"/>
<evidence type="ECO:0000256" key="6">
    <source>
        <dbReference type="SAM" id="MobiDB-lite"/>
    </source>
</evidence>
<feature type="domain" description="CS" evidence="7">
    <location>
        <begin position="290"/>
        <end position="376"/>
    </location>
</feature>
<dbReference type="EMBL" id="HBUF01538359">
    <property type="protein sequence ID" value="CAG6754134.1"/>
    <property type="molecule type" value="Transcribed_RNA"/>
</dbReference>
<dbReference type="SUPFAM" id="SSF49764">
    <property type="entry name" value="HSP20-like chaperones"/>
    <property type="match status" value="1"/>
</dbReference>
<keyword evidence="5" id="KW-0539">Nucleus</keyword>
<dbReference type="InterPro" id="IPR008978">
    <property type="entry name" value="HSP20-like_chaperone"/>
</dbReference>
<dbReference type="EMBL" id="HBUF01195548">
    <property type="protein sequence ID" value="CAG6659931.1"/>
    <property type="molecule type" value="Transcribed_RNA"/>
</dbReference>
<feature type="region of interest" description="Disordered" evidence="6">
    <location>
        <begin position="192"/>
        <end position="215"/>
    </location>
</feature>
<reference evidence="8" key="1">
    <citation type="submission" date="2021-05" db="EMBL/GenBank/DDBJ databases">
        <authorList>
            <person name="Alioto T."/>
            <person name="Alioto T."/>
            <person name="Gomez Garrido J."/>
        </authorList>
    </citation>
    <scope>NUCLEOTIDE SEQUENCE</scope>
</reference>
<dbReference type="EMBL" id="HBUF01195547">
    <property type="protein sequence ID" value="CAG6659929.1"/>
    <property type="molecule type" value="Transcribed_RNA"/>
</dbReference>
<dbReference type="PANTHER" id="PTHR21664:SF1">
    <property type="entry name" value="NUDC DOMAIN-CONTAINING PROTEIN 1"/>
    <property type="match status" value="1"/>
</dbReference>
<dbReference type="CDD" id="cd06467">
    <property type="entry name" value="p23_NUDC_like"/>
    <property type="match status" value="1"/>
</dbReference>
<proteinExistence type="predicted"/>
<dbReference type="Pfam" id="PF04969">
    <property type="entry name" value="CS"/>
    <property type="match status" value="1"/>
</dbReference>
<evidence type="ECO:0000313" key="8">
    <source>
        <dbReference type="EMBL" id="CAG6754134.1"/>
    </source>
</evidence>
<accession>A0A8D8ZVJ1</accession>
<evidence type="ECO:0000256" key="4">
    <source>
        <dbReference type="ARBA" id="ARBA00022490"/>
    </source>
</evidence>
<dbReference type="InterPro" id="IPR007052">
    <property type="entry name" value="CS_dom"/>
</dbReference>
<dbReference type="InterPro" id="IPR037895">
    <property type="entry name" value="NUDCD1"/>
</dbReference>
<dbReference type="GO" id="GO:0005737">
    <property type="term" value="C:cytoplasm"/>
    <property type="evidence" value="ECO:0007669"/>
    <property type="project" value="UniProtKB-SubCell"/>
</dbReference>
<dbReference type="EMBL" id="HBUF01195549">
    <property type="protein sequence ID" value="CAG6659933.1"/>
    <property type="molecule type" value="Transcribed_RNA"/>
</dbReference>